<reference evidence="7" key="1">
    <citation type="journal article" date="2019" name="Science">
        <title>Mutation of a bHLH transcription factor allowed almond domestication.</title>
        <authorList>
            <person name="Sanchez-Perez R."/>
            <person name="Pavan S."/>
            <person name="Mazzeo R."/>
            <person name="Moldovan C."/>
            <person name="Aiese Cigliano R."/>
            <person name="Del Cueto J."/>
            <person name="Ricciardi F."/>
            <person name="Lotti C."/>
            <person name="Ricciardi L."/>
            <person name="Dicenta F."/>
            <person name="Lopez-Marques R.L."/>
            <person name="Lindberg Moller B."/>
        </authorList>
    </citation>
    <scope>NUCLEOTIDE SEQUENCE</scope>
</reference>
<proteinExistence type="inferred from homology"/>
<evidence type="ECO:0000256" key="4">
    <source>
        <dbReference type="ARBA" id="ARBA00022989"/>
    </source>
</evidence>
<evidence type="ECO:0000256" key="1">
    <source>
        <dbReference type="ARBA" id="ARBA00004141"/>
    </source>
</evidence>
<evidence type="ECO:0000256" key="2">
    <source>
        <dbReference type="ARBA" id="ARBA00010199"/>
    </source>
</evidence>
<dbReference type="EMBL" id="AP021168">
    <property type="protein sequence ID" value="BBN69225.1"/>
    <property type="molecule type" value="Genomic_DNA"/>
</dbReference>
<dbReference type="PANTHER" id="PTHR42893">
    <property type="entry name" value="PROTEIN DETOXIFICATION 44, CHLOROPLASTIC-RELATED"/>
    <property type="match status" value="1"/>
</dbReference>
<keyword evidence="5 6" id="KW-0472">Membrane</keyword>
<feature type="transmembrane region" description="Helical" evidence="6">
    <location>
        <begin position="131"/>
        <end position="151"/>
    </location>
</feature>
<feature type="non-terminal residue" evidence="7">
    <location>
        <position position="161"/>
    </location>
</feature>
<keyword evidence="4 6" id="KW-1133">Transmembrane helix</keyword>
<dbReference type="InterPro" id="IPR044644">
    <property type="entry name" value="DinF-like"/>
</dbReference>
<name>A0A5H2XT25_PRUDU</name>
<evidence type="ECO:0000256" key="6">
    <source>
        <dbReference type="SAM" id="Phobius"/>
    </source>
</evidence>
<sequence>MISNCSFLLVIARNVFKADELGLEIVHIALPTLLALLADPVASLVDTAFVGHIGPVELAAVGISIAVFNQVSKIAIFPLVSITTSFVAEEDATEELRANEQVHENVENGKSSSMEMVKLERVRRHIPSASSALVVGSVLGFIQAVFLIFAANPVLNYMGVD</sequence>
<organism evidence="7">
    <name type="scientific">Prunus dulcis</name>
    <name type="common">Almond</name>
    <name type="synonym">Amygdalus dulcis</name>
    <dbReference type="NCBI Taxonomy" id="3755"/>
    <lineage>
        <taxon>Eukaryota</taxon>
        <taxon>Viridiplantae</taxon>
        <taxon>Streptophyta</taxon>
        <taxon>Embryophyta</taxon>
        <taxon>Tracheophyta</taxon>
        <taxon>Spermatophyta</taxon>
        <taxon>Magnoliopsida</taxon>
        <taxon>eudicotyledons</taxon>
        <taxon>Gunneridae</taxon>
        <taxon>Pentapetalae</taxon>
        <taxon>rosids</taxon>
        <taxon>fabids</taxon>
        <taxon>Rosales</taxon>
        <taxon>Rosaceae</taxon>
        <taxon>Amygdaloideae</taxon>
        <taxon>Amygdaleae</taxon>
        <taxon>Prunus</taxon>
    </lineage>
</organism>
<dbReference type="PANTHER" id="PTHR42893:SF4">
    <property type="entry name" value="PROTEIN DETOXIFICATION 42"/>
    <property type="match status" value="1"/>
</dbReference>
<accession>A0A5H2XT25</accession>
<protein>
    <submittedName>
        <fullName evidence="7">MATE efflux family protein</fullName>
    </submittedName>
</protein>
<gene>
    <name evidence="7" type="ORF">Prudu_831S000200</name>
</gene>
<comment type="subcellular location">
    <subcellularLocation>
        <location evidence="1">Membrane</location>
        <topology evidence="1">Multi-pass membrane protein</topology>
    </subcellularLocation>
</comment>
<keyword evidence="3 6" id="KW-0812">Transmembrane</keyword>
<evidence type="ECO:0000313" key="7">
    <source>
        <dbReference type="EMBL" id="BBN69225.1"/>
    </source>
</evidence>
<comment type="similarity">
    <text evidence="2">Belongs to the multi antimicrobial extrusion (MATE) (TC 2.A.66.1) family.</text>
</comment>
<evidence type="ECO:0000256" key="5">
    <source>
        <dbReference type="ARBA" id="ARBA00023136"/>
    </source>
</evidence>
<evidence type="ECO:0000256" key="3">
    <source>
        <dbReference type="ARBA" id="ARBA00022692"/>
    </source>
</evidence>
<dbReference type="AlphaFoldDB" id="A0A5H2XT25"/>
<dbReference type="GO" id="GO:0016020">
    <property type="term" value="C:membrane"/>
    <property type="evidence" value="ECO:0007669"/>
    <property type="project" value="UniProtKB-SubCell"/>
</dbReference>